<proteinExistence type="predicted"/>
<dbReference type="EMBL" id="CABWIL020000007">
    <property type="protein sequence ID" value="CAB3963549.1"/>
    <property type="molecule type" value="Genomic_DNA"/>
</dbReference>
<evidence type="ECO:0000313" key="3">
    <source>
        <dbReference type="EMBL" id="CAB3963549.1"/>
    </source>
</evidence>
<protein>
    <submittedName>
        <fullName evidence="3">Uncharacterized protein</fullName>
    </submittedName>
</protein>
<reference evidence="3 6" key="1">
    <citation type="submission" date="2020-04" db="EMBL/GenBank/DDBJ databases">
        <authorList>
            <person name="Depoorter E."/>
        </authorList>
    </citation>
    <scope>NUCLEOTIDE SEQUENCE [LARGE SCALE GENOMIC DNA]</scope>
    <source>
        <strain evidence="3 6">BCC0217</strain>
        <strain evidence="4 5">R-17378</strain>
    </source>
</reference>
<evidence type="ECO:0000256" key="1">
    <source>
        <dbReference type="SAM" id="MobiDB-lite"/>
    </source>
</evidence>
<gene>
    <name evidence="4" type="ORF">BLA17378_02665</name>
    <name evidence="3" type="ORF">BLA3211_02330</name>
</gene>
<feature type="compositionally biased region" description="Basic and acidic residues" evidence="1">
    <location>
        <begin position="1"/>
        <end position="10"/>
    </location>
</feature>
<evidence type="ECO:0000313" key="6">
    <source>
        <dbReference type="Proteomes" id="UP000494301"/>
    </source>
</evidence>
<dbReference type="EMBL" id="CABVQG010000008">
    <property type="protein sequence ID" value="VWC63702.1"/>
    <property type="molecule type" value="Genomic_DNA"/>
</dbReference>
<feature type="compositionally biased region" description="Low complexity" evidence="1">
    <location>
        <begin position="11"/>
        <end position="21"/>
    </location>
</feature>
<feature type="region of interest" description="Disordered" evidence="1">
    <location>
        <begin position="1"/>
        <end position="22"/>
    </location>
</feature>
<name>A0A6J5IXL8_9BURK</name>
<organism evidence="3 6">
    <name type="scientific">Burkholderia aenigmatica</name>
    <dbReference type="NCBI Taxonomy" id="2015348"/>
    <lineage>
        <taxon>Bacteria</taxon>
        <taxon>Pseudomonadati</taxon>
        <taxon>Pseudomonadota</taxon>
        <taxon>Betaproteobacteria</taxon>
        <taxon>Burkholderiales</taxon>
        <taxon>Burkholderiaceae</taxon>
        <taxon>Burkholderia</taxon>
        <taxon>Burkholderia cepacia complex</taxon>
    </lineage>
</organism>
<accession>A0A6J5IXL8</accession>
<dbReference type="AlphaFoldDB" id="A0A6J5IXL8"/>
<evidence type="ECO:0000256" key="2">
    <source>
        <dbReference type="SAM" id="Phobius"/>
    </source>
</evidence>
<dbReference type="Proteomes" id="UP000494301">
    <property type="component" value="Unassembled WGS sequence"/>
</dbReference>
<keyword evidence="2" id="KW-0812">Transmembrane</keyword>
<evidence type="ECO:0000313" key="5">
    <source>
        <dbReference type="Proteomes" id="UP000494120"/>
    </source>
</evidence>
<dbReference type="Proteomes" id="UP000494120">
    <property type="component" value="Unassembled WGS sequence"/>
</dbReference>
<keyword evidence="2" id="KW-1133">Transmembrane helix</keyword>
<feature type="transmembrane region" description="Helical" evidence="2">
    <location>
        <begin position="37"/>
        <end position="56"/>
    </location>
</feature>
<keyword evidence="2" id="KW-0472">Membrane</keyword>
<evidence type="ECO:0000313" key="4">
    <source>
        <dbReference type="EMBL" id="VWC63702.1"/>
    </source>
</evidence>
<keyword evidence="5" id="KW-1185">Reference proteome</keyword>
<sequence>MSSEGRESSHSSKSLGSVHDSTMTHKITKKQCVTMDLLLIAAGFSLIGIGLLVAFARHVDPLSGRFTGRLRKR</sequence>